<accession>C9S6Y7</accession>
<proteinExistence type="predicted"/>
<dbReference type="STRING" id="526221.C9S6Y7"/>
<evidence type="ECO:0000313" key="7">
    <source>
        <dbReference type="Proteomes" id="UP000008698"/>
    </source>
</evidence>
<dbReference type="RefSeq" id="XP_003009024.1">
    <property type="nucleotide sequence ID" value="XM_003008978.1"/>
</dbReference>
<dbReference type="eggNOG" id="KOG1459">
    <property type="taxonomic scope" value="Eukaryota"/>
</dbReference>
<dbReference type="InterPro" id="IPR002060">
    <property type="entry name" value="Squ/phyt_synthse"/>
</dbReference>
<dbReference type="GeneID" id="9530597"/>
<gene>
    <name evidence="6" type="ORF">VDBG_00706</name>
</gene>
<dbReference type="KEGG" id="val:VDBG_00706"/>
<keyword evidence="7" id="KW-1185">Reference proteome</keyword>
<evidence type="ECO:0000259" key="5">
    <source>
        <dbReference type="Pfam" id="PF03061"/>
    </source>
</evidence>
<dbReference type="CDD" id="cd03443">
    <property type="entry name" value="PaaI_thioesterase"/>
    <property type="match status" value="1"/>
</dbReference>
<dbReference type="AlphaFoldDB" id="C9S6Y7"/>
<dbReference type="Gene3D" id="3.10.129.10">
    <property type="entry name" value="Hotdog Thioesterase"/>
    <property type="match status" value="1"/>
</dbReference>
<dbReference type="EC" id="2.5.1.32" evidence="2"/>
<keyword evidence="4" id="KW-0125">Carotenoid biosynthesis</keyword>
<dbReference type="InterPro" id="IPR006683">
    <property type="entry name" value="Thioestr_dom"/>
</dbReference>
<dbReference type="GO" id="GO:0016765">
    <property type="term" value="F:transferase activity, transferring alkyl or aryl (other than methyl) groups"/>
    <property type="evidence" value="ECO:0007669"/>
    <property type="project" value="InterPro"/>
</dbReference>
<dbReference type="PROSITE" id="PS01044">
    <property type="entry name" value="SQUALEN_PHYTOEN_SYN_1"/>
    <property type="match status" value="1"/>
</dbReference>
<dbReference type="Pfam" id="PF00494">
    <property type="entry name" value="SQS_PSY"/>
    <property type="match status" value="1"/>
</dbReference>
<comment type="catalytic activity">
    <reaction evidence="1">
        <text>2 (2E,6E,10E)-geranylgeranyl diphosphate = 15-cis-phytoene + 2 diphosphate</text>
        <dbReference type="Rhea" id="RHEA:34475"/>
        <dbReference type="ChEBI" id="CHEBI:27787"/>
        <dbReference type="ChEBI" id="CHEBI:33019"/>
        <dbReference type="ChEBI" id="CHEBI:58756"/>
        <dbReference type="EC" id="2.5.1.32"/>
    </reaction>
</comment>
<dbReference type="InterPro" id="IPR008949">
    <property type="entry name" value="Isoprenoid_synthase_dom_sf"/>
</dbReference>
<dbReference type="SUPFAM" id="SSF48576">
    <property type="entry name" value="Terpenoid synthases"/>
    <property type="match status" value="1"/>
</dbReference>
<dbReference type="Proteomes" id="UP000008698">
    <property type="component" value="Unassembled WGS sequence"/>
</dbReference>
<keyword evidence="3" id="KW-0808">Transferase</keyword>
<dbReference type="HOGENOM" id="CLU_424651_0_0_1"/>
<reference evidence="7" key="1">
    <citation type="journal article" date="2011" name="PLoS Pathog.">
        <title>Comparative genomics yields insights into niche adaptation of plant vascular wilt pathogens.</title>
        <authorList>
            <person name="Klosterman S.J."/>
            <person name="Subbarao K.V."/>
            <person name="Kang S."/>
            <person name="Veronese P."/>
            <person name="Gold S.E."/>
            <person name="Thomma B.P.H.J."/>
            <person name="Chen Z."/>
            <person name="Henrissat B."/>
            <person name="Lee Y.-H."/>
            <person name="Park J."/>
            <person name="Garcia-Pedrajas M.D."/>
            <person name="Barbara D.J."/>
            <person name="Anchieta A."/>
            <person name="de Jonge R."/>
            <person name="Santhanam P."/>
            <person name="Maruthachalam K."/>
            <person name="Atallah Z."/>
            <person name="Amyotte S.G."/>
            <person name="Paz Z."/>
            <person name="Inderbitzin P."/>
            <person name="Hayes R.J."/>
            <person name="Heiman D.I."/>
            <person name="Young S."/>
            <person name="Zeng Q."/>
            <person name="Engels R."/>
            <person name="Galagan J."/>
            <person name="Cuomo C.A."/>
            <person name="Dobinson K.F."/>
            <person name="Ma L.-J."/>
        </authorList>
    </citation>
    <scope>NUCLEOTIDE SEQUENCE [LARGE SCALE GENOMIC DNA]</scope>
    <source>
        <strain evidence="7">VaMs.102 / ATCC MYA-4576 / FGSC 10136</strain>
    </source>
</reference>
<dbReference type="GO" id="GO:0016117">
    <property type="term" value="P:carotenoid biosynthetic process"/>
    <property type="evidence" value="ECO:0007669"/>
    <property type="project" value="UniProtKB-KW"/>
</dbReference>
<dbReference type="PROSITE" id="PS01045">
    <property type="entry name" value="SQUALEN_PHYTOEN_SYN_2"/>
    <property type="match status" value="1"/>
</dbReference>
<dbReference type="EMBL" id="DS985214">
    <property type="protein sequence ID" value="EEY14598.1"/>
    <property type="molecule type" value="Genomic_DNA"/>
</dbReference>
<organism evidence="7">
    <name type="scientific">Verticillium alfalfae (strain VaMs.102 / ATCC MYA-4576 / FGSC 10136)</name>
    <name type="common">Verticillium wilt of alfalfa</name>
    <name type="synonym">Verticillium albo-atrum</name>
    <dbReference type="NCBI Taxonomy" id="526221"/>
    <lineage>
        <taxon>Eukaryota</taxon>
        <taxon>Fungi</taxon>
        <taxon>Dikarya</taxon>
        <taxon>Ascomycota</taxon>
        <taxon>Pezizomycotina</taxon>
        <taxon>Sordariomycetes</taxon>
        <taxon>Hypocreomycetidae</taxon>
        <taxon>Glomerellales</taxon>
        <taxon>Plectosphaerellaceae</taxon>
        <taxon>Verticillium</taxon>
    </lineage>
</organism>
<feature type="domain" description="Thioesterase" evidence="5">
    <location>
        <begin position="484"/>
        <end position="534"/>
    </location>
</feature>
<dbReference type="InterPro" id="IPR019845">
    <property type="entry name" value="Squalene/phytoene_synthase_CS"/>
</dbReference>
<protein>
    <recommendedName>
        <fullName evidence="2">15-cis-phytoene synthase</fullName>
        <ecNumber evidence="2">2.5.1.32</ecNumber>
    </recommendedName>
</protein>
<evidence type="ECO:0000256" key="4">
    <source>
        <dbReference type="ARBA" id="ARBA00022746"/>
    </source>
</evidence>
<dbReference type="Gene3D" id="1.10.600.10">
    <property type="entry name" value="Farnesyl Diphosphate Synthase"/>
    <property type="match status" value="1"/>
</dbReference>
<dbReference type="OrthoDB" id="506431at2759"/>
<evidence type="ECO:0000313" key="6">
    <source>
        <dbReference type="EMBL" id="EEY14598.1"/>
    </source>
</evidence>
<evidence type="ECO:0000256" key="2">
    <source>
        <dbReference type="ARBA" id="ARBA00012396"/>
    </source>
</evidence>
<dbReference type="Pfam" id="PF03061">
    <property type="entry name" value="4HBT"/>
    <property type="match status" value="1"/>
</dbReference>
<dbReference type="InterPro" id="IPR029069">
    <property type="entry name" value="HotDog_dom_sf"/>
</dbReference>
<evidence type="ECO:0000256" key="3">
    <source>
        <dbReference type="ARBA" id="ARBA00022679"/>
    </source>
</evidence>
<evidence type="ECO:0000256" key="1">
    <source>
        <dbReference type="ARBA" id="ARBA00001805"/>
    </source>
</evidence>
<name>C9S6Y7_VERA1</name>
<dbReference type="PANTHER" id="PTHR31480">
    <property type="entry name" value="BIFUNCTIONAL LYCOPENE CYCLASE/PHYTOENE SYNTHASE"/>
    <property type="match status" value="1"/>
</dbReference>
<sequence>METLRQLPVHLIPKRPFDDLLQGFVMDMDFDQGAGQFPITSVADLELYASYVASTVGLMCLELVFHHCIPGFPTHLYDTDATAETDATKLGAVLQRHSTKGPTTRNQLRRAACRMGLALQYVNIARDIAVDARIGRVYLPTTWLKEAGLTHQDVLRSPRSDGVMQVRKRLLDLAFNLYDESRVVMVEIPPAARAPMIVAVESYMEIGRVLRDGTAAAKEPQEAERGINGDHFALARPKACVKVRMMLSKLHDVAGNRVDTVEAASAWQRQAERALLSKLSTLTPAQISTLLSAPPGTLPSAPSPQPFGVPPPQSRLRRWTQRLAIALLSLYVGYAAGDEVSNLNPTFRSLAHAELFDDQDAEDDLAHTGVPPMVAQTQNALFFQRDYPLSVPLFDQSDRKALYDMVAETGVVQTSPLDDPYDTTPLCWPAHAELPPHLRPAHLVTGPLGNDKGLGFVHQVYRDQHTGQLSLLLTFGSGTQGFPGVVHGGAIATVMDEAMGRVAVQAFRGGAPVTANMDVRYVEPLNPYTLVVVRMAPMDDAAAARQDAKVRRARMVKPWEQADGWEHVERPRDAAAVAAAALATTPVGARGGDVKSSDAAREDKARKVWVVARMELAATGALVCEATGLFVVPKGVDLKPVDWRW</sequence>
<dbReference type="SUPFAM" id="SSF54637">
    <property type="entry name" value="Thioesterase/thiol ester dehydrase-isomerase"/>
    <property type="match status" value="1"/>
</dbReference>